<name>A0ABS5JN81_9GAMM</name>
<evidence type="ECO:0000313" key="3">
    <source>
        <dbReference type="Proteomes" id="UP000680634"/>
    </source>
</evidence>
<dbReference type="RefSeq" id="WP_212589674.1">
    <property type="nucleotide sequence ID" value="NZ_JAERKB010000020.1"/>
</dbReference>
<comment type="caution">
    <text evidence="2">The sequence shown here is derived from an EMBL/GenBank/DDBJ whole genome shotgun (WGS) entry which is preliminary data.</text>
</comment>
<dbReference type="InterPro" id="IPR043834">
    <property type="entry name" value="REC"/>
</dbReference>
<protein>
    <recommendedName>
        <fullName evidence="1">Response receiver domain-containing protein</fullName>
    </recommendedName>
</protein>
<accession>A0ABS5JN81</accession>
<reference evidence="3" key="1">
    <citation type="submission" date="2023-07" db="EMBL/GenBank/DDBJ databases">
        <title>Genome-inferred correspondence between phylogeny and metabolic traits in the wild Drosophila gut microbiome.</title>
        <authorList>
            <person name="Bueno E."/>
            <person name="Blow F."/>
            <person name="Douglas A.E."/>
        </authorList>
    </citation>
    <scope>NUCLEOTIDE SEQUENCE [LARGE SCALE GENOMIC DNA]</scope>
    <source>
        <strain evidence="3">JGM97</strain>
    </source>
</reference>
<dbReference type="EMBL" id="JAERKB010000020">
    <property type="protein sequence ID" value="MBS0971421.1"/>
    <property type="molecule type" value="Genomic_DNA"/>
</dbReference>
<evidence type="ECO:0000259" key="1">
    <source>
        <dbReference type="Pfam" id="PF19192"/>
    </source>
</evidence>
<dbReference type="Pfam" id="PF19192">
    <property type="entry name" value="Response_reg_2"/>
    <property type="match status" value="1"/>
</dbReference>
<sequence>MAEATTFKDLVHEAFIAPLRSVLIVDDQYPTWEEIFSFYIADNESSSLINQHCLKKSWKDPNISNEVMKLIKEFRNKKPGFIIDIHDGISTNFAEKSAGSETPKELADHLHQSDLLVLDYNLEGAEGGTGGDIARKILASVLRNQHFNLVVVHTSENLDNVIYECLRSLMKSCTSQYDNACSDEVSEIELLIEDKEDAQEFDRSLITEHIDMATYFKVRHPEGGLQKALGDFMQGIGSFSALCTWAECLNLETKKKKYFFYWAIKEFESRYTADFTESPPQMLSWNISESCKWLHTPRGFVCFVSKGPDNLLAELENALIDWKPTPSRLLSAKYRDEISRFGADVEDTSLQQKHAFAKFYETIRKPGMEGLPLEQIKMLRSYKLKDHVSRLSEMLSFLVEDKIANFGQKIYSADELSGFTFQEHYKVNLNSSADRKKAVNQYNRYICCLPTKEKLIEDSSEQLDSGHIFILDGTWWVCATPACDLQPGQNTIAFKKGTNTTLRPFTAIKLHPSNPNSLSDLHINSGSYCYVEHNGEILGLGIKSPKDDSNNPAIQKVDWCAFVAENGGVIKRGKLSLLELQLELDDPKIRSDRKEAEVVAKLRYEYALNYIQRVGTSVSRIGLGYISP</sequence>
<gene>
    <name evidence="2" type="ORF">JK232_21290</name>
</gene>
<keyword evidence="3" id="KW-1185">Reference proteome</keyword>
<dbReference type="Proteomes" id="UP000680634">
    <property type="component" value="Unassembled WGS sequence"/>
</dbReference>
<evidence type="ECO:0000313" key="2">
    <source>
        <dbReference type="EMBL" id="MBS0971421.1"/>
    </source>
</evidence>
<organism evidence="2 3">
    <name type="scientific">Nissabacter archeti</name>
    <dbReference type="NCBI Taxonomy" id="1917880"/>
    <lineage>
        <taxon>Bacteria</taxon>
        <taxon>Pseudomonadati</taxon>
        <taxon>Pseudomonadota</taxon>
        <taxon>Gammaproteobacteria</taxon>
        <taxon>Enterobacterales</taxon>
        <taxon>Yersiniaceae</taxon>
        <taxon>Nissabacter</taxon>
    </lineage>
</organism>
<proteinExistence type="predicted"/>
<feature type="domain" description="Response receiver" evidence="1">
    <location>
        <begin position="19"/>
        <end position="190"/>
    </location>
</feature>